<keyword evidence="8" id="KW-1185">Reference proteome</keyword>
<keyword evidence="5" id="KW-0574">Periplasm</keyword>
<name>A0A291M161_9RHOB</name>
<dbReference type="Gene3D" id="3.40.190.170">
    <property type="entry name" value="Bacterial extracellular solute-binding protein, family 7"/>
    <property type="match status" value="1"/>
</dbReference>
<protein>
    <recommendedName>
        <fullName evidence="9">Tripartite ATP-independent transporter DctP family solute receptor</fullName>
    </recommendedName>
</protein>
<proteinExistence type="inferred from homology"/>
<evidence type="ECO:0000256" key="2">
    <source>
        <dbReference type="ARBA" id="ARBA00009023"/>
    </source>
</evidence>
<dbReference type="KEGG" id="cmag:CBW24_10975"/>
<dbReference type="RefSeq" id="WP_097373604.1">
    <property type="nucleotide sequence ID" value="NZ_CP021404.1"/>
</dbReference>
<dbReference type="OrthoDB" id="8673861at2"/>
<dbReference type="GO" id="GO:0055085">
    <property type="term" value="P:transmembrane transport"/>
    <property type="evidence" value="ECO:0007669"/>
    <property type="project" value="InterPro"/>
</dbReference>
<dbReference type="CDD" id="cd13603">
    <property type="entry name" value="PBP2_TRAP_Siap_TeaA_like"/>
    <property type="match status" value="1"/>
</dbReference>
<dbReference type="NCBIfam" id="TIGR00787">
    <property type="entry name" value="dctP"/>
    <property type="match status" value="1"/>
</dbReference>
<dbReference type="InterPro" id="IPR038404">
    <property type="entry name" value="TRAP_DctP_sf"/>
</dbReference>
<dbReference type="PANTHER" id="PTHR33376:SF7">
    <property type="entry name" value="C4-DICARBOXYLATE-BINDING PROTEIN DCTB"/>
    <property type="match status" value="1"/>
</dbReference>
<dbReference type="NCBIfam" id="NF037995">
    <property type="entry name" value="TRAP_S1"/>
    <property type="match status" value="1"/>
</dbReference>
<evidence type="ECO:0000256" key="6">
    <source>
        <dbReference type="SAM" id="SignalP"/>
    </source>
</evidence>
<evidence type="ECO:0000256" key="4">
    <source>
        <dbReference type="ARBA" id="ARBA00022729"/>
    </source>
</evidence>
<reference evidence="7 8" key="1">
    <citation type="submission" date="2017-05" db="EMBL/GenBank/DDBJ databases">
        <title>Comparative genomic and metabolic analysis of manganese-oxidizing mechanisms in Celeribater manganoxidans DY25T: its adaption to the environment of polymetallic nodule.</title>
        <authorList>
            <person name="Wang X."/>
        </authorList>
    </citation>
    <scope>NUCLEOTIDE SEQUENCE [LARGE SCALE GENOMIC DNA]</scope>
    <source>
        <strain evidence="7 8">DY25</strain>
    </source>
</reference>
<feature type="signal peptide" evidence="6">
    <location>
        <begin position="1"/>
        <end position="18"/>
    </location>
</feature>
<dbReference type="Proteomes" id="UP000219050">
    <property type="component" value="Chromosome"/>
</dbReference>
<sequence>MFSRVLIAGLIASAPALAAADSLRFGHIQAPGSPAAMGAQKLADLAEEYSGGDLTIRIYPSAQLGDVRNLVGSVKTGALDMAEGTFPLLADVVPEYNVYNAGYFYSDWSQLDRIVHGEEFGQVWDTRLAEETGMQIIGAFYYGSRNLTTNGVAAKSPADLEGRKIRSVPNEMSLAVVTGLGAQPTPVPFADLFQALSQGVVDGQENPLPTIMAEKFYEVQDTLVLTNHQLIALPWIINDRAFEGLTPENQDALLKAATEAAEYATNLTIEEEKTLAERLGAEGMTVVTVEDGIDDAAFRSAVQAEVETRFEGKIWPEGLSDQVRQALGTDGS</sequence>
<keyword evidence="3" id="KW-0813">Transport</keyword>
<dbReference type="EMBL" id="CP021404">
    <property type="protein sequence ID" value="ATI42475.1"/>
    <property type="molecule type" value="Genomic_DNA"/>
</dbReference>
<dbReference type="GO" id="GO:0030288">
    <property type="term" value="C:outer membrane-bounded periplasmic space"/>
    <property type="evidence" value="ECO:0007669"/>
    <property type="project" value="InterPro"/>
</dbReference>
<evidence type="ECO:0000256" key="3">
    <source>
        <dbReference type="ARBA" id="ARBA00022448"/>
    </source>
</evidence>
<evidence type="ECO:0008006" key="9">
    <source>
        <dbReference type="Google" id="ProtNLM"/>
    </source>
</evidence>
<comment type="subcellular location">
    <subcellularLocation>
        <location evidence="1">Periplasm</location>
    </subcellularLocation>
</comment>
<evidence type="ECO:0000313" key="7">
    <source>
        <dbReference type="EMBL" id="ATI42475.1"/>
    </source>
</evidence>
<gene>
    <name evidence="7" type="ORF">CBW24_10975</name>
</gene>
<dbReference type="InterPro" id="IPR004682">
    <property type="entry name" value="TRAP_DctP"/>
</dbReference>
<accession>A0A291M161</accession>
<dbReference type="PIRSF" id="PIRSF006470">
    <property type="entry name" value="DctB"/>
    <property type="match status" value="1"/>
</dbReference>
<evidence type="ECO:0000313" key="8">
    <source>
        <dbReference type="Proteomes" id="UP000219050"/>
    </source>
</evidence>
<dbReference type="Pfam" id="PF03480">
    <property type="entry name" value="DctP"/>
    <property type="match status" value="1"/>
</dbReference>
<dbReference type="AlphaFoldDB" id="A0A291M161"/>
<feature type="chain" id="PRO_5013013610" description="Tripartite ATP-independent transporter DctP family solute receptor" evidence="6">
    <location>
        <begin position="19"/>
        <end position="332"/>
    </location>
</feature>
<organism evidence="7 8">
    <name type="scientific">Pacificitalea manganoxidans</name>
    <dbReference type="NCBI Taxonomy" id="1411902"/>
    <lineage>
        <taxon>Bacteria</taxon>
        <taxon>Pseudomonadati</taxon>
        <taxon>Pseudomonadota</taxon>
        <taxon>Alphaproteobacteria</taxon>
        <taxon>Rhodobacterales</taxon>
        <taxon>Paracoccaceae</taxon>
        <taxon>Pacificitalea</taxon>
    </lineage>
</organism>
<evidence type="ECO:0000256" key="5">
    <source>
        <dbReference type="ARBA" id="ARBA00022764"/>
    </source>
</evidence>
<dbReference type="PANTHER" id="PTHR33376">
    <property type="match status" value="1"/>
</dbReference>
<comment type="similarity">
    <text evidence="2">Belongs to the bacterial solute-binding protein 7 family.</text>
</comment>
<evidence type="ECO:0000256" key="1">
    <source>
        <dbReference type="ARBA" id="ARBA00004418"/>
    </source>
</evidence>
<dbReference type="InterPro" id="IPR018389">
    <property type="entry name" value="DctP_fam"/>
</dbReference>
<keyword evidence="4 6" id="KW-0732">Signal</keyword>